<keyword evidence="2" id="KW-0732">Signal</keyword>
<organism evidence="3 4">
    <name type="scientific">Mycena alexandri</name>
    <dbReference type="NCBI Taxonomy" id="1745969"/>
    <lineage>
        <taxon>Eukaryota</taxon>
        <taxon>Fungi</taxon>
        <taxon>Dikarya</taxon>
        <taxon>Basidiomycota</taxon>
        <taxon>Agaricomycotina</taxon>
        <taxon>Agaricomycetes</taxon>
        <taxon>Agaricomycetidae</taxon>
        <taxon>Agaricales</taxon>
        <taxon>Marasmiineae</taxon>
        <taxon>Mycenaceae</taxon>
        <taxon>Mycena</taxon>
    </lineage>
</organism>
<keyword evidence="4" id="KW-1185">Reference proteome</keyword>
<protein>
    <submittedName>
        <fullName evidence="3">Uncharacterized protein</fullName>
    </submittedName>
</protein>
<feature type="chain" id="PRO_5042295681" evidence="2">
    <location>
        <begin position="19"/>
        <end position="116"/>
    </location>
</feature>
<feature type="signal peptide" evidence="2">
    <location>
        <begin position="1"/>
        <end position="18"/>
    </location>
</feature>
<gene>
    <name evidence="3" type="ORF">C8F04DRAFT_1182308</name>
</gene>
<dbReference type="Proteomes" id="UP001218188">
    <property type="component" value="Unassembled WGS sequence"/>
</dbReference>
<name>A0AAD6SX14_9AGAR</name>
<evidence type="ECO:0000256" key="1">
    <source>
        <dbReference type="SAM" id="MobiDB-lite"/>
    </source>
</evidence>
<dbReference type="AlphaFoldDB" id="A0AAD6SX14"/>
<evidence type="ECO:0000313" key="4">
    <source>
        <dbReference type="Proteomes" id="UP001218188"/>
    </source>
</evidence>
<feature type="region of interest" description="Disordered" evidence="1">
    <location>
        <begin position="74"/>
        <end position="104"/>
    </location>
</feature>
<dbReference type="EMBL" id="JARJCM010000050">
    <property type="protein sequence ID" value="KAJ7035400.1"/>
    <property type="molecule type" value="Genomic_DNA"/>
</dbReference>
<evidence type="ECO:0000313" key="3">
    <source>
        <dbReference type="EMBL" id="KAJ7035400.1"/>
    </source>
</evidence>
<comment type="caution">
    <text evidence="3">The sequence shown here is derived from an EMBL/GenBank/DDBJ whole genome shotgun (WGS) entry which is preliminary data.</text>
</comment>
<sequence length="116" mass="12828">MILLPLVSLIILPILARAQVGPVPTNVPLNIVDFQKNVFDLTNGKPNAPVQGLDHRVGDPAQQVCQKNRKHTIWTGMPMSPQVSPSGHREDDSAQEPVIMDYTPDRLTRVIRGDQC</sequence>
<reference evidence="3" key="1">
    <citation type="submission" date="2023-03" db="EMBL/GenBank/DDBJ databases">
        <title>Massive genome expansion in bonnet fungi (Mycena s.s.) driven by repeated elements and novel gene families across ecological guilds.</title>
        <authorList>
            <consortium name="Lawrence Berkeley National Laboratory"/>
            <person name="Harder C.B."/>
            <person name="Miyauchi S."/>
            <person name="Viragh M."/>
            <person name="Kuo A."/>
            <person name="Thoen E."/>
            <person name="Andreopoulos B."/>
            <person name="Lu D."/>
            <person name="Skrede I."/>
            <person name="Drula E."/>
            <person name="Henrissat B."/>
            <person name="Morin E."/>
            <person name="Kohler A."/>
            <person name="Barry K."/>
            <person name="LaButti K."/>
            <person name="Morin E."/>
            <person name="Salamov A."/>
            <person name="Lipzen A."/>
            <person name="Mereny Z."/>
            <person name="Hegedus B."/>
            <person name="Baldrian P."/>
            <person name="Stursova M."/>
            <person name="Weitz H."/>
            <person name="Taylor A."/>
            <person name="Grigoriev I.V."/>
            <person name="Nagy L.G."/>
            <person name="Martin F."/>
            <person name="Kauserud H."/>
        </authorList>
    </citation>
    <scope>NUCLEOTIDE SEQUENCE</scope>
    <source>
        <strain evidence="3">CBHHK200</strain>
    </source>
</reference>
<accession>A0AAD6SX14</accession>
<proteinExistence type="predicted"/>
<evidence type="ECO:0000256" key="2">
    <source>
        <dbReference type="SAM" id="SignalP"/>
    </source>
</evidence>